<protein>
    <recommendedName>
        <fullName evidence="3">Lipoprotein</fullName>
    </recommendedName>
</protein>
<evidence type="ECO:0000313" key="2">
    <source>
        <dbReference type="Proteomes" id="UP000198824"/>
    </source>
</evidence>
<accession>A0A1I6LJV0</accession>
<keyword evidence="2" id="KW-1185">Reference proteome</keyword>
<organism evidence="1 2">
    <name type="scientific">Sphingomonas jatrophae</name>
    <dbReference type="NCBI Taxonomy" id="1166337"/>
    <lineage>
        <taxon>Bacteria</taxon>
        <taxon>Pseudomonadati</taxon>
        <taxon>Pseudomonadota</taxon>
        <taxon>Alphaproteobacteria</taxon>
        <taxon>Sphingomonadales</taxon>
        <taxon>Sphingomonadaceae</taxon>
        <taxon>Sphingomonas</taxon>
    </lineage>
</organism>
<name>A0A1I6LJV0_9SPHN</name>
<dbReference type="RefSeq" id="WP_093315541.1">
    <property type="nucleotide sequence ID" value="NZ_FOZG01000002.1"/>
</dbReference>
<dbReference type="Proteomes" id="UP000198824">
    <property type="component" value="Unassembled WGS sequence"/>
</dbReference>
<gene>
    <name evidence="1" type="ORF">SAMN05192580_2815</name>
</gene>
<dbReference type="PROSITE" id="PS51257">
    <property type="entry name" value="PROKAR_LIPOPROTEIN"/>
    <property type="match status" value="1"/>
</dbReference>
<evidence type="ECO:0008006" key="3">
    <source>
        <dbReference type="Google" id="ProtNLM"/>
    </source>
</evidence>
<proteinExistence type="predicted"/>
<evidence type="ECO:0000313" key="1">
    <source>
        <dbReference type="EMBL" id="SFS03628.1"/>
    </source>
</evidence>
<dbReference type="AlphaFoldDB" id="A0A1I6LJV0"/>
<dbReference type="EMBL" id="FOZG01000002">
    <property type="protein sequence ID" value="SFS03628.1"/>
    <property type="molecule type" value="Genomic_DNA"/>
</dbReference>
<sequence>MRKTIPLAAAAGALALTGCGPKALTLPADPVEQAATCGVVAAAGARVGQAADAISKPLPLAAQAKTIHYALLAGAASEPFSQERVAAVVNRMPQIGDQVTKGKWQDLAPACAAAYPQAEAATPVTLPKDALDAQLGCYTLAAFLEKAFATQGDAYLSDTSAWSAMRRKLDDRIGSKLSARGKDDAESQASERADALGEAAKLGPPVKVMEACVARFG</sequence>
<reference evidence="1 2" key="1">
    <citation type="submission" date="2016-10" db="EMBL/GenBank/DDBJ databases">
        <authorList>
            <person name="de Groot N.N."/>
        </authorList>
    </citation>
    <scope>NUCLEOTIDE SEQUENCE [LARGE SCALE GENOMIC DNA]</scope>
    <source>
        <strain evidence="1 2">S5-249</strain>
    </source>
</reference>
<dbReference type="STRING" id="1166337.SAMN05192580_2815"/>